<dbReference type="OrthoDB" id="2747330at2759"/>
<dbReference type="PROSITE" id="PS51767">
    <property type="entry name" value="PEPTIDASE_A1"/>
    <property type="match status" value="1"/>
</dbReference>
<keyword evidence="4" id="KW-1185">Reference proteome</keyword>
<evidence type="ECO:0000256" key="1">
    <source>
        <dbReference type="SAM" id="SignalP"/>
    </source>
</evidence>
<accession>A0A8K0XRQ7</accession>
<protein>
    <submittedName>
        <fullName evidence="3">Aspartic peptidase domain-containing protein</fullName>
    </submittedName>
</protein>
<dbReference type="Proteomes" id="UP000813824">
    <property type="component" value="Unassembled WGS sequence"/>
</dbReference>
<feature type="domain" description="Peptidase A1" evidence="2">
    <location>
        <begin position="64"/>
        <end position="399"/>
    </location>
</feature>
<evidence type="ECO:0000259" key="2">
    <source>
        <dbReference type="PROSITE" id="PS51767"/>
    </source>
</evidence>
<evidence type="ECO:0000313" key="4">
    <source>
        <dbReference type="Proteomes" id="UP000813824"/>
    </source>
</evidence>
<comment type="caution">
    <text evidence="3">The sequence shown here is derived from an EMBL/GenBank/DDBJ whole genome shotgun (WGS) entry which is preliminary data.</text>
</comment>
<name>A0A8K0XRQ7_9AGAR</name>
<gene>
    <name evidence="3" type="ORF">BXZ70DRAFT_889814</name>
</gene>
<dbReference type="AlphaFoldDB" id="A0A8K0XRQ7"/>
<dbReference type="Gene3D" id="2.40.70.10">
    <property type="entry name" value="Acid Proteases"/>
    <property type="match status" value="2"/>
</dbReference>
<proteinExistence type="predicted"/>
<sequence length="547" mass="59111">MGSTCRFITVLLVAAIDFARAASPSASYFLSPFQSSLTISWGVAWVSLNVSVPSVLADGDYPFSYVDVLVGTPPQLLSLPIDMQADIITAYWDGCPFCPGTTFYNPIQSLSAKDPSKPLNGTAQIGGNWMSDTIGLNGVVQADDISIAMIKLLSTQYPGTRPLNGGFGFLDGLPRNVSVRKFIPDLYASGKLLNPVVGMRLDPLNPRLSIGVLDPNDYNGEINWVQLEPNVFGDNLYNQFKVDGIVGRNGSLVPYGDNLLGGINSMAAGIVVPDNFTWSGKENFTGPLFNHTMNIDPGSGLVSIPCNDSKVVWGEGVHVPPPYVDFTVQINGVKYMVDSHEIVRDPNVSLFPEGFCNLDVVTNTVKGKPDFWLGLPFLRSVYLAYRLPTGDCPGYYGFAFPRGANRTEEQISQKPTSTPAQMSQCLRFTAPTSTPTLVAPKKDEGTLERIGNPEFWLAPINPGPTAPNLSERSTAPPATRPITTQDLACGAGSQLISDMPEHHQKSGAAIFLGCQYALLYDVYGRDGLQVPLKGVEFLKKGVWNITA</sequence>
<dbReference type="Pfam" id="PF00026">
    <property type="entry name" value="Asp"/>
    <property type="match status" value="1"/>
</dbReference>
<dbReference type="InterPro" id="IPR021109">
    <property type="entry name" value="Peptidase_aspartic_dom_sf"/>
</dbReference>
<evidence type="ECO:0000313" key="3">
    <source>
        <dbReference type="EMBL" id="KAH8102876.1"/>
    </source>
</evidence>
<organism evidence="3 4">
    <name type="scientific">Cristinia sonorae</name>
    <dbReference type="NCBI Taxonomy" id="1940300"/>
    <lineage>
        <taxon>Eukaryota</taxon>
        <taxon>Fungi</taxon>
        <taxon>Dikarya</taxon>
        <taxon>Basidiomycota</taxon>
        <taxon>Agaricomycotina</taxon>
        <taxon>Agaricomycetes</taxon>
        <taxon>Agaricomycetidae</taxon>
        <taxon>Agaricales</taxon>
        <taxon>Pleurotineae</taxon>
        <taxon>Stephanosporaceae</taxon>
        <taxon>Cristinia</taxon>
    </lineage>
</organism>
<dbReference type="SUPFAM" id="SSF50630">
    <property type="entry name" value="Acid proteases"/>
    <property type="match status" value="1"/>
</dbReference>
<reference evidence="3" key="1">
    <citation type="journal article" date="2021" name="New Phytol.">
        <title>Evolutionary innovations through gain and loss of genes in the ectomycorrhizal Boletales.</title>
        <authorList>
            <person name="Wu G."/>
            <person name="Miyauchi S."/>
            <person name="Morin E."/>
            <person name="Kuo A."/>
            <person name="Drula E."/>
            <person name="Varga T."/>
            <person name="Kohler A."/>
            <person name="Feng B."/>
            <person name="Cao Y."/>
            <person name="Lipzen A."/>
            <person name="Daum C."/>
            <person name="Hundley H."/>
            <person name="Pangilinan J."/>
            <person name="Johnson J."/>
            <person name="Barry K."/>
            <person name="LaButti K."/>
            <person name="Ng V."/>
            <person name="Ahrendt S."/>
            <person name="Min B."/>
            <person name="Choi I.G."/>
            <person name="Park H."/>
            <person name="Plett J.M."/>
            <person name="Magnuson J."/>
            <person name="Spatafora J.W."/>
            <person name="Nagy L.G."/>
            <person name="Henrissat B."/>
            <person name="Grigoriev I.V."/>
            <person name="Yang Z.L."/>
            <person name="Xu J."/>
            <person name="Martin F.M."/>
        </authorList>
    </citation>
    <scope>NUCLEOTIDE SEQUENCE</scope>
    <source>
        <strain evidence="3">KKN 215</strain>
    </source>
</reference>
<feature type="signal peptide" evidence="1">
    <location>
        <begin position="1"/>
        <end position="21"/>
    </location>
</feature>
<keyword evidence="1" id="KW-0732">Signal</keyword>
<feature type="chain" id="PRO_5035426063" evidence="1">
    <location>
        <begin position="22"/>
        <end position="547"/>
    </location>
</feature>
<dbReference type="EMBL" id="JAEVFJ010000008">
    <property type="protein sequence ID" value="KAH8102876.1"/>
    <property type="molecule type" value="Genomic_DNA"/>
</dbReference>
<dbReference type="InterPro" id="IPR033121">
    <property type="entry name" value="PEPTIDASE_A1"/>
</dbReference>